<protein>
    <submittedName>
        <fullName evidence="2">Extracellular solute-binding protein</fullName>
    </submittedName>
</protein>
<evidence type="ECO:0000313" key="3">
    <source>
        <dbReference type="Proteomes" id="UP001251849"/>
    </source>
</evidence>
<proteinExistence type="predicted"/>
<reference evidence="2 3" key="1">
    <citation type="submission" date="2023-08" db="EMBL/GenBank/DDBJ databases">
        <title>Microbacterium aquilitoris sp. nov. and Microbacterium gwkjibeachense sp. nov., isolated from beach.</title>
        <authorList>
            <person name="Lee S.D."/>
            <person name="Yang H."/>
            <person name="Kim I."/>
        </authorList>
    </citation>
    <scope>NUCLEOTIDE SEQUENCE [LARGE SCALE GENOMIC DNA]</scope>
    <source>
        <strain evidence="2 3">KSW4-11</strain>
    </source>
</reference>
<name>A0ABU3G8N4_9MICO</name>
<organism evidence="2 3">
    <name type="scientific">Microbacterium gawkjiense</name>
    <dbReference type="NCBI Taxonomy" id="3067309"/>
    <lineage>
        <taxon>Bacteria</taxon>
        <taxon>Bacillati</taxon>
        <taxon>Actinomycetota</taxon>
        <taxon>Actinomycetes</taxon>
        <taxon>Micrococcales</taxon>
        <taxon>Microbacteriaceae</taxon>
        <taxon>Microbacterium</taxon>
    </lineage>
</organism>
<dbReference type="Gene3D" id="3.40.190.10">
    <property type="entry name" value="Periplasmic binding protein-like II"/>
    <property type="match status" value="2"/>
</dbReference>
<keyword evidence="3" id="KW-1185">Reference proteome</keyword>
<dbReference type="InterPro" id="IPR006059">
    <property type="entry name" value="SBP"/>
</dbReference>
<gene>
    <name evidence="2" type="ORF">Q9S71_03070</name>
</gene>
<dbReference type="InterPro" id="IPR050490">
    <property type="entry name" value="Bact_solute-bd_prot1"/>
</dbReference>
<dbReference type="PANTHER" id="PTHR43649">
    <property type="entry name" value="ARABINOSE-BINDING PROTEIN-RELATED"/>
    <property type="match status" value="1"/>
</dbReference>
<keyword evidence="1" id="KW-0732">Signal</keyword>
<dbReference type="PROSITE" id="PS51257">
    <property type="entry name" value="PROKAR_LIPOPROTEIN"/>
    <property type="match status" value="1"/>
</dbReference>
<evidence type="ECO:0000256" key="1">
    <source>
        <dbReference type="SAM" id="SignalP"/>
    </source>
</evidence>
<dbReference type="PANTHER" id="PTHR43649:SF14">
    <property type="entry name" value="BLR3389 PROTEIN"/>
    <property type="match status" value="1"/>
</dbReference>
<accession>A0ABU3G8N4</accession>
<evidence type="ECO:0000313" key="2">
    <source>
        <dbReference type="EMBL" id="MDT3315796.1"/>
    </source>
</evidence>
<feature type="chain" id="PRO_5046785921" evidence="1">
    <location>
        <begin position="25"/>
        <end position="429"/>
    </location>
</feature>
<comment type="caution">
    <text evidence="2">The sequence shown here is derived from an EMBL/GenBank/DDBJ whole genome shotgun (WGS) entry which is preliminary data.</text>
</comment>
<dbReference type="EMBL" id="JAUZVV010000001">
    <property type="protein sequence ID" value="MDT3315796.1"/>
    <property type="molecule type" value="Genomic_DNA"/>
</dbReference>
<dbReference type="RefSeq" id="WP_311860441.1">
    <property type="nucleotide sequence ID" value="NZ_JAUZVV010000001.1"/>
</dbReference>
<dbReference type="SUPFAM" id="SSF53850">
    <property type="entry name" value="Periplasmic binding protein-like II"/>
    <property type="match status" value="1"/>
</dbReference>
<dbReference type="Pfam" id="PF01547">
    <property type="entry name" value="SBP_bac_1"/>
    <property type="match status" value="1"/>
</dbReference>
<sequence length="429" mass="45219">MRTRRFAVGLAAFAAATLALSACAGDNGGGSGSGDVEMTLWQNSTTGPGQQFWKDAIAAFEAENEGVTITMQSVQNEDMDGKLQTALNAGDPPDIFLQRGGGKMTAMVNAGQLMDLTDLISDDVRSEISEGSFAAETYQDKVWAMPLSVLPGGFFYSQDAFDAAGIAENPSTIDDLKAAVEDLKGTGIAPIALGAKDAWPAAHWYYFFALRECSPQVIEETGDSKDFSDECWTRAAQDLTDFAAIQPFNEGFLTTAAQQGAGSSAGLIANRKAAMELMGAWDPGVIASLTPDEKPLPDLAWFPFPEISGGDGEPGSMMGGVDGYSCAAQAPKECADFLNFIAGSEQQTKYYEAFQSPPVNSVAQEAVEEPYLQQILEAYNNAPFVSQWLDTVLGQNVGNALNVAVVDLLAGGSDPEKFIAAVNAAGAQG</sequence>
<dbReference type="Proteomes" id="UP001251849">
    <property type="component" value="Unassembled WGS sequence"/>
</dbReference>
<feature type="signal peptide" evidence="1">
    <location>
        <begin position="1"/>
        <end position="24"/>
    </location>
</feature>